<dbReference type="GO" id="GO:0005634">
    <property type="term" value="C:nucleus"/>
    <property type="evidence" value="ECO:0007669"/>
    <property type="project" value="UniProtKB-SubCell"/>
</dbReference>
<organism evidence="8">
    <name type="scientific">Salvia miltiorrhiza</name>
    <name type="common">Chinese sage</name>
    <dbReference type="NCBI Taxonomy" id="226208"/>
    <lineage>
        <taxon>Eukaryota</taxon>
        <taxon>Viridiplantae</taxon>
        <taxon>Streptophyta</taxon>
        <taxon>Embryophyta</taxon>
        <taxon>Tracheophyta</taxon>
        <taxon>Spermatophyta</taxon>
        <taxon>Magnoliopsida</taxon>
        <taxon>eudicotyledons</taxon>
        <taxon>Gunneridae</taxon>
        <taxon>Pentapetalae</taxon>
        <taxon>asterids</taxon>
        <taxon>lamiids</taxon>
        <taxon>Lamiales</taxon>
        <taxon>Lamiaceae</taxon>
        <taxon>Nepetoideae</taxon>
        <taxon>Mentheae</taxon>
        <taxon>Salviinae</taxon>
        <taxon>Salvia</taxon>
        <taxon>Salvia incertae sedis</taxon>
    </lineage>
</organism>
<dbReference type="PANTHER" id="PTHR31221:SF334">
    <property type="entry name" value="WRKY TRANSCRIPTION FACTOR 57-RELATED"/>
    <property type="match status" value="1"/>
</dbReference>
<evidence type="ECO:0000313" key="8">
    <source>
        <dbReference type="EMBL" id="AKA27880.1"/>
    </source>
</evidence>
<evidence type="ECO:0000256" key="3">
    <source>
        <dbReference type="ARBA" id="ARBA00023125"/>
    </source>
</evidence>
<dbReference type="InterPro" id="IPR036576">
    <property type="entry name" value="WRKY_dom_sf"/>
</dbReference>
<feature type="region of interest" description="Disordered" evidence="6">
    <location>
        <begin position="28"/>
        <end position="59"/>
    </location>
</feature>
<gene>
    <name evidence="8" type="primary">WRKY14</name>
</gene>
<dbReference type="SMR" id="A0A0D5YA05"/>
<keyword evidence="3" id="KW-0238">DNA-binding</keyword>
<name>A0A0D5YA05_SALMI</name>
<evidence type="ECO:0000256" key="1">
    <source>
        <dbReference type="ARBA" id="ARBA00004123"/>
    </source>
</evidence>
<evidence type="ECO:0000259" key="7">
    <source>
        <dbReference type="PROSITE" id="PS50811"/>
    </source>
</evidence>
<keyword evidence="2" id="KW-0805">Transcription regulation</keyword>
<dbReference type="Gene3D" id="2.20.25.80">
    <property type="entry name" value="WRKY domain"/>
    <property type="match status" value="1"/>
</dbReference>
<accession>A0A0D5YA05</accession>
<dbReference type="GO" id="GO:0043565">
    <property type="term" value="F:sequence-specific DNA binding"/>
    <property type="evidence" value="ECO:0007669"/>
    <property type="project" value="InterPro"/>
</dbReference>
<feature type="domain" description="WRKY" evidence="7">
    <location>
        <begin position="119"/>
        <end position="184"/>
    </location>
</feature>
<feature type="compositionally biased region" description="Polar residues" evidence="6">
    <location>
        <begin position="28"/>
        <end position="47"/>
    </location>
</feature>
<reference evidence="8" key="1">
    <citation type="journal article" date="2015" name="BMC Genomics">
        <title>Molecular cloning and expression analysis of WRKY transcription factor genes in Salvia miltiorrhiza.</title>
        <authorList>
            <person name="Li C."/>
            <person name="Li D."/>
            <person name="Shao F."/>
            <person name="Lu S."/>
        </authorList>
    </citation>
    <scope>NUCLEOTIDE SEQUENCE</scope>
</reference>
<sequence length="243" mass="27566">MSDADNYKMGSQEGLQFSFLADHTSFMYNQPKQQNPSDTMSFFYNTPSPSPAFDPSCSSSEPPLFAVNKNLGENPNSSEAAAVEEADSCPKHCKAGDLKPKKVKEKKAREARFAFVTKSEVDNLEDGYRWRKYGQKAVKNSPFPRSYYKCTSQKCSVKKLIERSYEDSTMVITTYLGRHNHHSPATLRGRAAVLPPPLQPQFGFHNFPENYFTSIHPNFPQLEINPQFLADQFNMDSSFLQHP</sequence>
<evidence type="ECO:0000256" key="4">
    <source>
        <dbReference type="ARBA" id="ARBA00023163"/>
    </source>
</evidence>
<dbReference type="GO" id="GO:0003700">
    <property type="term" value="F:DNA-binding transcription factor activity"/>
    <property type="evidence" value="ECO:0007669"/>
    <property type="project" value="InterPro"/>
</dbReference>
<dbReference type="PANTHER" id="PTHR31221">
    <property type="entry name" value="WRKY TRANSCRIPTION FACTOR PROTEIN 1-RELATED"/>
    <property type="match status" value="1"/>
</dbReference>
<evidence type="ECO:0000256" key="2">
    <source>
        <dbReference type="ARBA" id="ARBA00023015"/>
    </source>
</evidence>
<protein>
    <submittedName>
        <fullName evidence="8">WRKY protein</fullName>
    </submittedName>
</protein>
<dbReference type="SUPFAM" id="SSF118290">
    <property type="entry name" value="WRKY DNA-binding domain"/>
    <property type="match status" value="1"/>
</dbReference>
<dbReference type="Pfam" id="PF03106">
    <property type="entry name" value="WRKY"/>
    <property type="match status" value="1"/>
</dbReference>
<keyword evidence="5" id="KW-0539">Nucleus</keyword>
<dbReference type="PROSITE" id="PS50811">
    <property type="entry name" value="WRKY"/>
    <property type="match status" value="1"/>
</dbReference>
<comment type="subcellular location">
    <subcellularLocation>
        <location evidence="1">Nucleus</location>
    </subcellularLocation>
</comment>
<dbReference type="SMART" id="SM00774">
    <property type="entry name" value="WRKY"/>
    <property type="match status" value="1"/>
</dbReference>
<dbReference type="AlphaFoldDB" id="A0A0D5YA05"/>
<proteinExistence type="evidence at transcript level"/>
<dbReference type="EMBL" id="KM823137">
    <property type="protein sequence ID" value="AKA27880.1"/>
    <property type="molecule type" value="mRNA"/>
</dbReference>
<dbReference type="InterPro" id="IPR003657">
    <property type="entry name" value="WRKY_dom"/>
</dbReference>
<dbReference type="FunFam" id="2.20.25.80:FF:000003">
    <property type="entry name" value="WRKY transcription factor 57"/>
    <property type="match status" value="1"/>
</dbReference>
<evidence type="ECO:0000256" key="6">
    <source>
        <dbReference type="SAM" id="MobiDB-lite"/>
    </source>
</evidence>
<keyword evidence="4" id="KW-0804">Transcription</keyword>
<evidence type="ECO:0000256" key="5">
    <source>
        <dbReference type="ARBA" id="ARBA00023242"/>
    </source>
</evidence>
<dbReference type="InterPro" id="IPR044810">
    <property type="entry name" value="WRKY_plant"/>
</dbReference>